<name>A0AAJ6YJZ8_9HYME</name>
<protein>
    <submittedName>
        <fullName evidence="9">Protein CREG1</fullName>
    </submittedName>
</protein>
<dbReference type="AlphaFoldDB" id="A0AAJ6YJZ8"/>
<dbReference type="FunFam" id="2.30.110.10:FF:000004">
    <property type="entry name" value="Cellular repressor of E1A-stimulated genes 1"/>
    <property type="match status" value="1"/>
</dbReference>
<evidence type="ECO:0000313" key="8">
    <source>
        <dbReference type="Proteomes" id="UP000695007"/>
    </source>
</evidence>
<dbReference type="GO" id="GO:0005737">
    <property type="term" value="C:cytoplasm"/>
    <property type="evidence" value="ECO:0007669"/>
    <property type="project" value="UniProtKB-ARBA"/>
</dbReference>
<dbReference type="KEGG" id="csol:105363453"/>
<organism evidence="8 9">
    <name type="scientific">Ceratosolen solmsi marchali</name>
    <dbReference type="NCBI Taxonomy" id="326594"/>
    <lineage>
        <taxon>Eukaryota</taxon>
        <taxon>Metazoa</taxon>
        <taxon>Ecdysozoa</taxon>
        <taxon>Arthropoda</taxon>
        <taxon>Hexapoda</taxon>
        <taxon>Insecta</taxon>
        <taxon>Pterygota</taxon>
        <taxon>Neoptera</taxon>
        <taxon>Endopterygota</taxon>
        <taxon>Hymenoptera</taxon>
        <taxon>Apocrita</taxon>
        <taxon>Proctotrupomorpha</taxon>
        <taxon>Chalcidoidea</taxon>
        <taxon>Agaonidae</taxon>
        <taxon>Agaoninae</taxon>
        <taxon>Ceratosolen</taxon>
    </lineage>
</organism>
<dbReference type="GO" id="GO:0005615">
    <property type="term" value="C:extracellular space"/>
    <property type="evidence" value="ECO:0007669"/>
    <property type="project" value="TreeGrafter"/>
</dbReference>
<dbReference type="Pfam" id="PF13883">
    <property type="entry name" value="CREG_beta-barrel"/>
    <property type="match status" value="1"/>
</dbReference>
<evidence type="ECO:0000256" key="3">
    <source>
        <dbReference type="ARBA" id="ARBA00022525"/>
    </source>
</evidence>
<dbReference type="GO" id="GO:0012505">
    <property type="term" value="C:endomembrane system"/>
    <property type="evidence" value="ECO:0007669"/>
    <property type="project" value="UniProtKB-ARBA"/>
</dbReference>
<keyword evidence="3" id="KW-0964">Secreted</keyword>
<evidence type="ECO:0000256" key="4">
    <source>
        <dbReference type="ARBA" id="ARBA00022729"/>
    </source>
</evidence>
<keyword evidence="5" id="KW-0325">Glycoprotein</keyword>
<sequence length="263" mass="30309">MELALRLALVMLLLVTLAKASYVDLQEFRDFQEFRAWKRLNGERKDVPYWRRRDELRLQDPPPIDEVALMARYIVNQADWTSVSTISSRKNTKGYPFVNIVSLSDGPVGNGTGIPYIFLTPLDFTAQDVFKDNRATLMMTLAQGHYCQEKNYDPMDPRCSRVVFSGKIKSVRDDNPEFQTAKSAIFGRHPWLAHMPEDHHFFFAKLKIETIAVLDTFGGPKYISLNEYLHPNTVALTDYFIRHSSHGSEFNNRILQHPIAIKV</sequence>
<evidence type="ECO:0000256" key="5">
    <source>
        <dbReference type="ARBA" id="ARBA00023180"/>
    </source>
</evidence>
<evidence type="ECO:0000256" key="2">
    <source>
        <dbReference type="ARBA" id="ARBA00009230"/>
    </source>
</evidence>
<dbReference type="RefSeq" id="XP_011499446.1">
    <property type="nucleotide sequence ID" value="XM_011501144.1"/>
</dbReference>
<feature type="chain" id="PRO_5042494335" evidence="6">
    <location>
        <begin position="21"/>
        <end position="263"/>
    </location>
</feature>
<dbReference type="Proteomes" id="UP000695007">
    <property type="component" value="Unplaced"/>
</dbReference>
<evidence type="ECO:0000313" key="9">
    <source>
        <dbReference type="RefSeq" id="XP_011499446.1"/>
    </source>
</evidence>
<comment type="subcellular location">
    <subcellularLocation>
        <location evidence="1">Secreted</location>
    </subcellularLocation>
</comment>
<accession>A0AAJ6YJZ8</accession>
<keyword evidence="4 6" id="KW-0732">Signal</keyword>
<feature type="domain" description="CREG-like beta-barrel" evidence="7">
    <location>
        <begin position="62"/>
        <end position="229"/>
    </location>
</feature>
<dbReference type="GeneID" id="105363453"/>
<proteinExistence type="inferred from homology"/>
<comment type="similarity">
    <text evidence="2">Belongs to the CREG family.</text>
</comment>
<dbReference type="SUPFAM" id="SSF50475">
    <property type="entry name" value="FMN-binding split barrel"/>
    <property type="match status" value="1"/>
</dbReference>
<reference evidence="9" key="1">
    <citation type="submission" date="2025-08" db="UniProtKB">
        <authorList>
            <consortium name="RefSeq"/>
        </authorList>
    </citation>
    <scope>IDENTIFICATION</scope>
</reference>
<feature type="signal peptide" evidence="6">
    <location>
        <begin position="1"/>
        <end position="20"/>
    </location>
</feature>
<dbReference type="InterPro" id="IPR012349">
    <property type="entry name" value="Split_barrel_FMN-bd"/>
</dbReference>
<dbReference type="PANTHER" id="PTHR13343:SF17">
    <property type="entry name" value="CELLULAR REPRESSOR OF E1A-STIMULATED GENES, ISOFORM A"/>
    <property type="match status" value="1"/>
</dbReference>
<keyword evidence="8" id="KW-1185">Reference proteome</keyword>
<gene>
    <name evidence="9" type="primary">LOC105363453</name>
</gene>
<dbReference type="InterPro" id="IPR055343">
    <property type="entry name" value="CREG_beta-barrel"/>
</dbReference>
<evidence type="ECO:0000259" key="7">
    <source>
        <dbReference type="Pfam" id="PF13883"/>
    </source>
</evidence>
<dbReference type="Gene3D" id="2.30.110.10">
    <property type="entry name" value="Electron Transport, Fmn-binding Protein, Chain A"/>
    <property type="match status" value="1"/>
</dbReference>
<dbReference type="PANTHER" id="PTHR13343">
    <property type="entry name" value="CREG1 PROTEIN"/>
    <property type="match status" value="1"/>
</dbReference>
<evidence type="ECO:0000256" key="1">
    <source>
        <dbReference type="ARBA" id="ARBA00004613"/>
    </source>
</evidence>
<dbReference type="CTD" id="42092"/>
<evidence type="ECO:0000256" key="6">
    <source>
        <dbReference type="SAM" id="SignalP"/>
    </source>
</evidence>